<dbReference type="InterPro" id="IPR013321">
    <property type="entry name" value="Arc_rbn_hlx_hlx"/>
</dbReference>
<evidence type="ECO:0000313" key="2">
    <source>
        <dbReference type="Proteomes" id="UP001139971"/>
    </source>
</evidence>
<keyword evidence="2" id="KW-1185">Reference proteome</keyword>
<sequence>MADQEPIKTQLRLSPELHQRMTAAAKESGRSMNAEIVHRLEGSLGVALANEPGAPRAVALLSAIAEHAETLRALGRELGKLDEKEIAAGFVERGGAPPRRRAR</sequence>
<dbReference type="EMBL" id="JAOVZO020000017">
    <property type="protein sequence ID" value="MDC8013135.1"/>
    <property type="molecule type" value="Genomic_DNA"/>
</dbReference>
<name>A0A9X3YKW6_9GAMM</name>
<dbReference type="AlphaFoldDB" id="A0A9X3YKW6"/>
<dbReference type="InterPro" id="IPR008651">
    <property type="entry name" value="Uncharacterised_HicB"/>
</dbReference>
<dbReference type="InterPro" id="IPR010985">
    <property type="entry name" value="Ribbon_hlx_hlx"/>
</dbReference>
<comment type="caution">
    <text evidence="1">The sequence shown here is derived from an EMBL/GenBank/DDBJ whole genome shotgun (WGS) entry which is preliminary data.</text>
</comment>
<evidence type="ECO:0000313" key="1">
    <source>
        <dbReference type="EMBL" id="MDC8013135.1"/>
    </source>
</evidence>
<dbReference type="Proteomes" id="UP001139971">
    <property type="component" value="Unassembled WGS sequence"/>
</dbReference>
<dbReference type="Gene3D" id="1.10.1220.10">
    <property type="entry name" value="Met repressor-like"/>
    <property type="match status" value="1"/>
</dbReference>
<reference evidence="1" key="1">
    <citation type="submission" date="2023-02" db="EMBL/GenBank/DDBJ databases">
        <title>Tahibacter soli sp. nov. isolated from soil.</title>
        <authorList>
            <person name="Baek J.H."/>
            <person name="Lee J.K."/>
            <person name="Choi D.G."/>
            <person name="Jeon C.O."/>
        </authorList>
    </citation>
    <scope>NUCLEOTIDE SEQUENCE</scope>
    <source>
        <strain evidence="1">BL</strain>
    </source>
</reference>
<dbReference type="RefSeq" id="WP_263545351.1">
    <property type="nucleotide sequence ID" value="NZ_JAOVZO020000017.1"/>
</dbReference>
<organism evidence="1 2">
    <name type="scientific">Tahibacter soli</name>
    <dbReference type="NCBI Taxonomy" id="2983605"/>
    <lineage>
        <taxon>Bacteria</taxon>
        <taxon>Pseudomonadati</taxon>
        <taxon>Pseudomonadota</taxon>
        <taxon>Gammaproteobacteria</taxon>
        <taxon>Lysobacterales</taxon>
        <taxon>Rhodanobacteraceae</taxon>
        <taxon>Tahibacter</taxon>
    </lineage>
</organism>
<accession>A0A9X3YKW6</accession>
<dbReference type="SUPFAM" id="SSF47598">
    <property type="entry name" value="Ribbon-helix-helix"/>
    <property type="match status" value="1"/>
</dbReference>
<protein>
    <submittedName>
        <fullName evidence="1">Type II toxin-antitoxin system HicB family antitoxin</fullName>
    </submittedName>
</protein>
<gene>
    <name evidence="1" type="ORF">OD750_011340</name>
</gene>
<dbReference type="GO" id="GO:0006355">
    <property type="term" value="P:regulation of DNA-templated transcription"/>
    <property type="evidence" value="ECO:0007669"/>
    <property type="project" value="InterPro"/>
</dbReference>
<proteinExistence type="predicted"/>
<dbReference type="Pfam" id="PF05534">
    <property type="entry name" value="HicB"/>
    <property type="match status" value="1"/>
</dbReference>